<keyword evidence="1" id="KW-1133">Transmembrane helix</keyword>
<gene>
    <name evidence="2" type="ORF">Q5716_08775</name>
</gene>
<dbReference type="RefSeq" id="WP_305002695.1">
    <property type="nucleotide sequence ID" value="NZ_JAUQUB010000001.1"/>
</dbReference>
<organism evidence="2 3">
    <name type="scientific">Antiquaquibacter soli</name>
    <dbReference type="NCBI Taxonomy" id="3064523"/>
    <lineage>
        <taxon>Bacteria</taxon>
        <taxon>Bacillati</taxon>
        <taxon>Actinomycetota</taxon>
        <taxon>Actinomycetes</taxon>
        <taxon>Micrococcales</taxon>
        <taxon>Microbacteriaceae</taxon>
        <taxon>Antiquaquibacter</taxon>
    </lineage>
</organism>
<name>A0ABT9BMQ3_9MICO</name>
<accession>A0ABT9BMQ3</accession>
<sequence length="189" mass="19405">MSARASRAGRGWLVAFAATVVAAVSHTLAAGVPPTAFGFGASLVLAGTASALLSGRRQSLWRLTASVAISQVLFHSLFSGMGTPTAAVHGHSLAAVSPIHDHAAADMWLAHLLAGLVTVVLLRHAESAVLGLAASLRLAAGRMLALPTAVEPLPALPLVPGTRALRPRARLLDATPMTYRGPPRELRAA</sequence>
<dbReference type="EMBL" id="JAUQUB010000001">
    <property type="protein sequence ID" value="MDO7882316.1"/>
    <property type="molecule type" value="Genomic_DNA"/>
</dbReference>
<keyword evidence="3" id="KW-1185">Reference proteome</keyword>
<evidence type="ECO:0000313" key="2">
    <source>
        <dbReference type="EMBL" id="MDO7882316.1"/>
    </source>
</evidence>
<reference evidence="2 3" key="1">
    <citation type="submission" date="2023-07" db="EMBL/GenBank/DDBJ databases">
        <title>Protaetiibacter sp. nov WY-16 isolated from soil.</title>
        <authorList>
            <person name="Liu B."/>
            <person name="Wan Y."/>
        </authorList>
    </citation>
    <scope>NUCLEOTIDE SEQUENCE [LARGE SCALE GENOMIC DNA]</scope>
    <source>
        <strain evidence="2 3">WY-16</strain>
    </source>
</reference>
<feature type="transmembrane region" description="Helical" evidence="1">
    <location>
        <begin position="67"/>
        <end position="88"/>
    </location>
</feature>
<feature type="transmembrane region" description="Helical" evidence="1">
    <location>
        <begin position="39"/>
        <end position="55"/>
    </location>
</feature>
<evidence type="ECO:0000313" key="3">
    <source>
        <dbReference type="Proteomes" id="UP001241072"/>
    </source>
</evidence>
<dbReference type="Proteomes" id="UP001241072">
    <property type="component" value="Unassembled WGS sequence"/>
</dbReference>
<evidence type="ECO:0008006" key="4">
    <source>
        <dbReference type="Google" id="ProtNLM"/>
    </source>
</evidence>
<feature type="transmembrane region" description="Helical" evidence="1">
    <location>
        <begin position="108"/>
        <end position="134"/>
    </location>
</feature>
<protein>
    <recommendedName>
        <fullName evidence="4">MFS transporter</fullName>
    </recommendedName>
</protein>
<evidence type="ECO:0000256" key="1">
    <source>
        <dbReference type="SAM" id="Phobius"/>
    </source>
</evidence>
<keyword evidence="1" id="KW-0472">Membrane</keyword>
<keyword evidence="1" id="KW-0812">Transmembrane</keyword>
<comment type="caution">
    <text evidence="2">The sequence shown here is derived from an EMBL/GenBank/DDBJ whole genome shotgun (WGS) entry which is preliminary data.</text>
</comment>
<proteinExistence type="predicted"/>